<keyword evidence="1" id="KW-1133">Transmembrane helix</keyword>
<feature type="transmembrane region" description="Helical" evidence="1">
    <location>
        <begin position="7"/>
        <end position="28"/>
    </location>
</feature>
<name>A0A511ZES5_9BACI</name>
<reference evidence="2 3" key="1">
    <citation type="submission" date="2019-07" db="EMBL/GenBank/DDBJ databases">
        <title>Whole genome shotgun sequence of Oceanobacillus sojae NBRC 105379.</title>
        <authorList>
            <person name="Hosoyama A."/>
            <person name="Uohara A."/>
            <person name="Ohji S."/>
            <person name="Ichikawa N."/>
        </authorList>
    </citation>
    <scope>NUCLEOTIDE SEQUENCE [LARGE SCALE GENOMIC DNA]</scope>
    <source>
        <strain evidence="2 3">NBRC 105379</strain>
    </source>
</reference>
<proteinExistence type="predicted"/>
<protein>
    <submittedName>
        <fullName evidence="2">Uncharacterized protein</fullName>
    </submittedName>
</protein>
<organism evidence="2 3">
    <name type="scientific">Oceanobacillus sojae</name>
    <dbReference type="NCBI Taxonomy" id="582851"/>
    <lineage>
        <taxon>Bacteria</taxon>
        <taxon>Bacillati</taxon>
        <taxon>Bacillota</taxon>
        <taxon>Bacilli</taxon>
        <taxon>Bacillales</taxon>
        <taxon>Bacillaceae</taxon>
        <taxon>Oceanobacillus</taxon>
    </lineage>
</organism>
<keyword evidence="1" id="KW-0812">Transmembrane</keyword>
<evidence type="ECO:0000256" key="1">
    <source>
        <dbReference type="SAM" id="Phobius"/>
    </source>
</evidence>
<gene>
    <name evidence="2" type="ORF">OSO01_06830</name>
</gene>
<keyword evidence="3" id="KW-1185">Reference proteome</keyword>
<comment type="caution">
    <text evidence="2">The sequence shown here is derived from an EMBL/GenBank/DDBJ whole genome shotgun (WGS) entry which is preliminary data.</text>
</comment>
<dbReference type="AlphaFoldDB" id="A0A511ZES5"/>
<evidence type="ECO:0000313" key="3">
    <source>
        <dbReference type="Proteomes" id="UP000321558"/>
    </source>
</evidence>
<sequence length="39" mass="4294">MGLYYCILLKFILTAIGIVLISALPALFDGMKLDISSYI</sequence>
<evidence type="ECO:0000313" key="2">
    <source>
        <dbReference type="EMBL" id="GEN85944.1"/>
    </source>
</evidence>
<accession>A0A511ZES5</accession>
<dbReference type="EMBL" id="BJYM01000002">
    <property type="protein sequence ID" value="GEN85944.1"/>
    <property type="molecule type" value="Genomic_DNA"/>
</dbReference>
<keyword evidence="1" id="KW-0472">Membrane</keyword>
<dbReference type="Proteomes" id="UP000321558">
    <property type="component" value="Unassembled WGS sequence"/>
</dbReference>